<feature type="region of interest" description="Disordered" evidence="1">
    <location>
        <begin position="250"/>
        <end position="271"/>
    </location>
</feature>
<gene>
    <name evidence="2" type="ORF">FJM67_15545</name>
</gene>
<keyword evidence="3" id="KW-1185">Reference proteome</keyword>
<dbReference type="RefSeq" id="WP_140591220.1">
    <property type="nucleotide sequence ID" value="NZ_VFRR01000051.1"/>
</dbReference>
<protein>
    <submittedName>
        <fullName evidence="2">Uncharacterized protein</fullName>
    </submittedName>
</protein>
<dbReference type="Proteomes" id="UP000315901">
    <property type="component" value="Unassembled WGS sequence"/>
</dbReference>
<dbReference type="AlphaFoldDB" id="A0A501WEM1"/>
<dbReference type="EMBL" id="VFRR01000051">
    <property type="protein sequence ID" value="TPE46790.1"/>
    <property type="molecule type" value="Genomic_DNA"/>
</dbReference>
<accession>A0A501WEM1</accession>
<proteinExistence type="predicted"/>
<sequence>MPNRTVDSQTYQIDQCRGLSDITTEARSDGSTTVRLFVATQQVNVNSDTDIRSEIMQMLFVMSQDESNSTWSAGSAGWDSAKNLDRDPVAAWEADRDRILDIELEQTSDNQYMLYIAKRHYAYGGVMSNRVFAYRYYAATNRSSDQGFRIFNNPWGNAAANWQVTDMEAIDGTLYVTSQSDGIAYANFANSSQDTTTPTAMTVPTAGQVCSGGIAWNGVAIADGNDARFYCGSAQDKKNVISVSISTLLDSESSNSGSESSDTGSGSVLPQ</sequence>
<evidence type="ECO:0000313" key="3">
    <source>
        <dbReference type="Proteomes" id="UP000315901"/>
    </source>
</evidence>
<organism evidence="2 3">
    <name type="scientific">Maribrevibacterium harenarium</name>
    <dbReference type="NCBI Taxonomy" id="2589817"/>
    <lineage>
        <taxon>Bacteria</taxon>
        <taxon>Pseudomonadati</taxon>
        <taxon>Pseudomonadota</taxon>
        <taxon>Gammaproteobacteria</taxon>
        <taxon>Oceanospirillales</taxon>
        <taxon>Oceanospirillaceae</taxon>
        <taxon>Maribrevibacterium</taxon>
    </lineage>
</organism>
<reference evidence="2 3" key="1">
    <citation type="submission" date="2019-06" db="EMBL/GenBank/DDBJ databases">
        <title>A novel bacterium of genus Marinomonas, isolated from coastal sand.</title>
        <authorList>
            <person name="Huang H."/>
            <person name="Mo K."/>
            <person name="Hu Y."/>
        </authorList>
    </citation>
    <scope>NUCLEOTIDE SEQUENCE [LARGE SCALE GENOMIC DNA]</scope>
    <source>
        <strain evidence="2 3">HB171799</strain>
    </source>
</reference>
<comment type="caution">
    <text evidence="2">The sequence shown here is derived from an EMBL/GenBank/DDBJ whole genome shotgun (WGS) entry which is preliminary data.</text>
</comment>
<evidence type="ECO:0000256" key="1">
    <source>
        <dbReference type="SAM" id="MobiDB-lite"/>
    </source>
</evidence>
<evidence type="ECO:0000313" key="2">
    <source>
        <dbReference type="EMBL" id="TPE46790.1"/>
    </source>
</evidence>
<name>A0A501WEM1_9GAMM</name>